<accession>A0ABW5QK85</accession>
<gene>
    <name evidence="3" type="ORF">ACFSX5_08765</name>
</gene>
<dbReference type="InterPro" id="IPR011335">
    <property type="entry name" value="Restrct_endonuc-II-like"/>
</dbReference>
<comment type="similarity">
    <text evidence="1 2">Belongs to the UPF0102 family.</text>
</comment>
<dbReference type="RefSeq" id="WP_386832909.1">
    <property type="nucleotide sequence ID" value="NZ_JBHUNP010000001.1"/>
</dbReference>
<evidence type="ECO:0000256" key="2">
    <source>
        <dbReference type="HAMAP-Rule" id="MF_00048"/>
    </source>
</evidence>
<dbReference type="NCBIfam" id="NF009151">
    <property type="entry name" value="PRK12497.1-5"/>
    <property type="match status" value="1"/>
</dbReference>
<organism evidence="3 4">
    <name type="scientific">Devosia albogilva</name>
    <dbReference type="NCBI Taxonomy" id="429726"/>
    <lineage>
        <taxon>Bacteria</taxon>
        <taxon>Pseudomonadati</taxon>
        <taxon>Pseudomonadota</taxon>
        <taxon>Alphaproteobacteria</taxon>
        <taxon>Hyphomicrobiales</taxon>
        <taxon>Devosiaceae</taxon>
        <taxon>Devosia</taxon>
    </lineage>
</organism>
<dbReference type="Pfam" id="PF02021">
    <property type="entry name" value="UPF0102"/>
    <property type="match status" value="1"/>
</dbReference>
<dbReference type="InterPro" id="IPR003509">
    <property type="entry name" value="UPF0102_YraN-like"/>
</dbReference>
<dbReference type="PANTHER" id="PTHR34039:SF1">
    <property type="entry name" value="UPF0102 PROTEIN YRAN"/>
    <property type="match status" value="1"/>
</dbReference>
<proteinExistence type="inferred from homology"/>
<reference evidence="4" key="1">
    <citation type="journal article" date="2019" name="Int. J. Syst. Evol. Microbiol.">
        <title>The Global Catalogue of Microorganisms (GCM) 10K type strain sequencing project: providing services to taxonomists for standard genome sequencing and annotation.</title>
        <authorList>
            <consortium name="The Broad Institute Genomics Platform"/>
            <consortium name="The Broad Institute Genome Sequencing Center for Infectious Disease"/>
            <person name="Wu L."/>
            <person name="Ma J."/>
        </authorList>
    </citation>
    <scope>NUCLEOTIDE SEQUENCE [LARGE SCALE GENOMIC DNA]</scope>
    <source>
        <strain evidence="4">CCM 7427</strain>
    </source>
</reference>
<comment type="caution">
    <text evidence="3">The sequence shown here is derived from an EMBL/GenBank/DDBJ whole genome shotgun (WGS) entry which is preliminary data.</text>
</comment>
<keyword evidence="4" id="KW-1185">Reference proteome</keyword>
<dbReference type="PANTHER" id="PTHR34039">
    <property type="entry name" value="UPF0102 PROTEIN YRAN"/>
    <property type="match status" value="1"/>
</dbReference>
<evidence type="ECO:0000313" key="3">
    <source>
        <dbReference type="EMBL" id="MFD2647881.1"/>
    </source>
</evidence>
<name>A0ABW5QK85_9HYPH</name>
<dbReference type="Gene3D" id="3.40.1350.10">
    <property type="match status" value="1"/>
</dbReference>
<dbReference type="EMBL" id="JBHUNP010000001">
    <property type="protein sequence ID" value="MFD2647881.1"/>
    <property type="molecule type" value="Genomic_DNA"/>
</dbReference>
<dbReference type="HAMAP" id="MF_00048">
    <property type="entry name" value="UPF0102"/>
    <property type="match status" value="1"/>
</dbReference>
<evidence type="ECO:0000256" key="1">
    <source>
        <dbReference type="ARBA" id="ARBA00006738"/>
    </source>
</evidence>
<protein>
    <recommendedName>
        <fullName evidence="2">UPF0102 protein ACFSX5_08765</fullName>
    </recommendedName>
</protein>
<evidence type="ECO:0000313" key="4">
    <source>
        <dbReference type="Proteomes" id="UP001597521"/>
    </source>
</evidence>
<dbReference type="Proteomes" id="UP001597521">
    <property type="component" value="Unassembled WGS sequence"/>
</dbReference>
<dbReference type="SUPFAM" id="SSF52980">
    <property type="entry name" value="Restriction endonuclease-like"/>
    <property type="match status" value="1"/>
</dbReference>
<dbReference type="InterPro" id="IPR011856">
    <property type="entry name" value="tRNA_endonuc-like_dom_sf"/>
</dbReference>
<sequence>MPPSGSRPSNRRIEAERGGQRGEALAALLLRLKFYRILARRFRTPVGEIDLIAERWGTVAFVEVKTRARGTSEEHILEAVNTDRIGRAAEYWLMKHPAYAEHTLRFDLVLVSPGRWPSHRVDAFRL</sequence>